<evidence type="ECO:0000259" key="2">
    <source>
        <dbReference type="Pfam" id="PF01558"/>
    </source>
</evidence>
<evidence type="ECO:0000313" key="3">
    <source>
        <dbReference type="EMBL" id="KYC55642.1"/>
    </source>
</evidence>
<dbReference type="Gene3D" id="3.40.920.10">
    <property type="entry name" value="Pyruvate-ferredoxin oxidoreductase, PFOR, domain III"/>
    <property type="match status" value="1"/>
</dbReference>
<dbReference type="SUPFAM" id="SSF53323">
    <property type="entry name" value="Pyruvate-ferredoxin oxidoreductase, PFOR, domain III"/>
    <property type="match status" value="1"/>
</dbReference>
<feature type="domain" description="Pyruvate/ketoisovalerate oxidoreductase catalytic" evidence="2">
    <location>
        <begin position="3"/>
        <end position="49"/>
    </location>
</feature>
<protein>
    <submittedName>
        <fullName evidence="3">Pyruvate synthase subunit PorC</fullName>
        <ecNumber evidence="3">1.2.7.1</ecNumber>
    </submittedName>
</protein>
<gene>
    <name evidence="3" type="primary">porC</name>
    <name evidence="3" type="ORF">APG09_01591</name>
</gene>
<accession>A0A150JEF9</accession>
<dbReference type="InterPro" id="IPR019752">
    <property type="entry name" value="Pyrv/ketoisovalerate_OxRed_cat"/>
</dbReference>
<name>A0A150JEF9_9EURY</name>
<dbReference type="InterPro" id="IPR002869">
    <property type="entry name" value="Pyrv_flavodox_OxRed_cen"/>
</dbReference>
<dbReference type="AlphaFoldDB" id="A0A150JEF9"/>
<dbReference type="GO" id="GO:0019164">
    <property type="term" value="F:pyruvate synthase activity"/>
    <property type="evidence" value="ECO:0007669"/>
    <property type="project" value="UniProtKB-EC"/>
</dbReference>
<organism evidence="3">
    <name type="scientific">Candidatus Methanofastidiosum methylothiophilum</name>
    <dbReference type="NCBI Taxonomy" id="1705564"/>
    <lineage>
        <taxon>Archaea</taxon>
        <taxon>Methanobacteriati</taxon>
        <taxon>Methanobacteriota</taxon>
        <taxon>Stenosarchaea group</taxon>
        <taxon>Candidatus Methanofastidiosia</taxon>
        <taxon>Candidatus Methanofastidiosales</taxon>
        <taxon>Candidatus Methanofastidiosaceae</taxon>
        <taxon>Candidatus Methanofastidiosum</taxon>
    </lineage>
</organism>
<comment type="caution">
    <text evidence="3">The sequence shown here is derived from an EMBL/GenBank/DDBJ whole genome shotgun (WGS) entry which is preliminary data.</text>
</comment>
<dbReference type="Pfam" id="PF01558">
    <property type="entry name" value="POR"/>
    <property type="match status" value="1"/>
</dbReference>
<reference evidence="3" key="1">
    <citation type="journal article" date="2016" name="ISME J.">
        <title>Chasing the elusive Euryarchaeota class WSA2: genomes reveal a uniquely fastidious methyl-reducing methanogen.</title>
        <authorList>
            <person name="Nobu M.K."/>
            <person name="Narihiro T."/>
            <person name="Kuroda K."/>
            <person name="Mei R."/>
            <person name="Liu W.T."/>
        </authorList>
    </citation>
    <scope>NUCLEOTIDE SEQUENCE [LARGE SCALE GENOMIC DNA]</scope>
    <source>
        <strain evidence="3">ADurb1213_Bin02801</strain>
    </source>
</reference>
<proteinExistence type="predicted"/>
<keyword evidence="3" id="KW-0670">Pyruvate</keyword>
<dbReference type="EC" id="1.2.7.1" evidence="3"/>
<keyword evidence="1 3" id="KW-0560">Oxidoreductase</keyword>
<evidence type="ECO:0000256" key="1">
    <source>
        <dbReference type="ARBA" id="ARBA00023002"/>
    </source>
</evidence>
<dbReference type="EMBL" id="LNJE01000041">
    <property type="protein sequence ID" value="KYC55642.1"/>
    <property type="molecule type" value="Genomic_DNA"/>
</dbReference>
<sequence length="54" mass="5822">MAPIVNTSMLGAFAKVSSEVTLESIILAINESVPLKKEENVKAAKEAYEKAMIL</sequence>